<dbReference type="RefSeq" id="WP_077449538.1">
    <property type="nucleotide sequence ID" value="NZ_FUGD01000128.1"/>
</dbReference>
<evidence type="ECO:0000256" key="13">
    <source>
        <dbReference type="ARBA" id="ARBA00032932"/>
    </source>
</evidence>
<name>A0A1R4EI31_9GAMM</name>
<evidence type="ECO:0000256" key="14">
    <source>
        <dbReference type="ARBA" id="ARBA00047594"/>
    </source>
</evidence>
<feature type="transmembrane region" description="Helical" evidence="15">
    <location>
        <begin position="118"/>
        <end position="138"/>
    </location>
</feature>
<keyword evidence="10 15" id="KW-0472">Membrane</keyword>
<evidence type="ECO:0000313" key="16">
    <source>
        <dbReference type="EMBL" id="SJM38175.1"/>
    </source>
</evidence>
<evidence type="ECO:0000256" key="12">
    <source>
        <dbReference type="ARBA" id="ARBA00032707"/>
    </source>
</evidence>
<feature type="transmembrane region" description="Helical" evidence="15">
    <location>
        <begin position="193"/>
        <end position="214"/>
    </location>
</feature>
<evidence type="ECO:0000256" key="7">
    <source>
        <dbReference type="ARBA" id="ARBA00022692"/>
    </source>
</evidence>
<evidence type="ECO:0000256" key="2">
    <source>
        <dbReference type="ARBA" id="ARBA00010621"/>
    </source>
</evidence>
<keyword evidence="6" id="KW-0997">Cell inner membrane</keyword>
<keyword evidence="17" id="KW-1185">Reference proteome</keyword>
<evidence type="ECO:0000256" key="1">
    <source>
        <dbReference type="ARBA" id="ARBA00004651"/>
    </source>
</evidence>
<dbReference type="PANTHER" id="PTHR30622">
    <property type="entry name" value="UNDECAPRENYL-DIPHOSPHATASE"/>
    <property type="match status" value="1"/>
</dbReference>
<dbReference type="NCBIfam" id="NF001389">
    <property type="entry name" value="PRK00281.1-2"/>
    <property type="match status" value="1"/>
</dbReference>
<organism evidence="16 17">
    <name type="scientific">Psychrobacter pasteurii</name>
    <dbReference type="NCBI Taxonomy" id="1945520"/>
    <lineage>
        <taxon>Bacteria</taxon>
        <taxon>Pseudomonadati</taxon>
        <taxon>Pseudomonadota</taxon>
        <taxon>Gammaproteobacteria</taxon>
        <taxon>Moraxellales</taxon>
        <taxon>Moraxellaceae</taxon>
        <taxon>Psychrobacter</taxon>
    </lineage>
</organism>
<keyword evidence="5 15" id="KW-1003">Cell membrane</keyword>
<dbReference type="GO" id="GO:0050380">
    <property type="term" value="F:undecaprenyl-diphosphatase activity"/>
    <property type="evidence" value="ECO:0007669"/>
    <property type="project" value="UniProtKB-UniRule"/>
</dbReference>
<evidence type="ECO:0000256" key="6">
    <source>
        <dbReference type="ARBA" id="ARBA00022519"/>
    </source>
</evidence>
<dbReference type="GO" id="GO:0046677">
    <property type="term" value="P:response to antibiotic"/>
    <property type="evidence" value="ECO:0007669"/>
    <property type="project" value="UniProtKB-UniRule"/>
</dbReference>
<evidence type="ECO:0000256" key="9">
    <source>
        <dbReference type="ARBA" id="ARBA00022989"/>
    </source>
</evidence>
<dbReference type="HAMAP" id="MF_01006">
    <property type="entry name" value="Undec_diphosphatase"/>
    <property type="match status" value="1"/>
</dbReference>
<dbReference type="EC" id="3.6.1.27" evidence="3 15"/>
<evidence type="ECO:0000256" key="3">
    <source>
        <dbReference type="ARBA" id="ARBA00012374"/>
    </source>
</evidence>
<proteinExistence type="inferred from homology"/>
<dbReference type="Proteomes" id="UP000188169">
    <property type="component" value="Unassembled WGS sequence"/>
</dbReference>
<dbReference type="GO" id="GO:0071555">
    <property type="term" value="P:cell wall organization"/>
    <property type="evidence" value="ECO:0007669"/>
    <property type="project" value="UniProtKB-KW"/>
</dbReference>
<dbReference type="EMBL" id="FUGD01000128">
    <property type="protein sequence ID" value="SJM38175.1"/>
    <property type="molecule type" value="Genomic_DNA"/>
</dbReference>
<evidence type="ECO:0000256" key="11">
    <source>
        <dbReference type="ARBA" id="ARBA00023251"/>
    </source>
</evidence>
<dbReference type="GO" id="GO:0008360">
    <property type="term" value="P:regulation of cell shape"/>
    <property type="evidence" value="ECO:0007669"/>
    <property type="project" value="UniProtKB-KW"/>
</dbReference>
<keyword evidence="11 15" id="KW-0046">Antibiotic resistance</keyword>
<sequence>MDLLLIFKAIIMGIVEGITEFLPISSTGYLILSADLMGFWTKEKADLFIVVIQLGAILAVVYEYWGRLWHALMGLITGKSEGPNALRNPRQLGLSLIVATIPVMIVGFTMADQIKQYLFNPYIVAIMLILGGLLIFYVERKPIPIVAEEAEDVSFKHALLIGLFQCLALIPGTSRSGSTIIGALWLGVSRKAAAEFSFFLGIPVIIGAGLLDLVKHKDVLSSSEDWLVLGVGIIVSFIVALLCIRWLVDWVSRRDFTIFAWLRIVTGIIVLLVAWIFGYTIQG</sequence>
<comment type="function">
    <text evidence="15">Catalyzes the dephosphorylation of undecaprenyl diphosphate (UPP). Confers resistance to bacitracin.</text>
</comment>
<dbReference type="NCBIfam" id="TIGR00753">
    <property type="entry name" value="undec_PP_bacA"/>
    <property type="match status" value="1"/>
</dbReference>
<evidence type="ECO:0000256" key="5">
    <source>
        <dbReference type="ARBA" id="ARBA00022475"/>
    </source>
</evidence>
<dbReference type="AlphaFoldDB" id="A0A1R4EI31"/>
<dbReference type="Pfam" id="PF02673">
    <property type="entry name" value="BacA"/>
    <property type="match status" value="1"/>
</dbReference>
<dbReference type="PANTHER" id="PTHR30622:SF3">
    <property type="entry name" value="UNDECAPRENYL-DIPHOSPHATASE"/>
    <property type="match status" value="1"/>
</dbReference>
<keyword evidence="7 15" id="KW-0812">Transmembrane</keyword>
<dbReference type="InterPro" id="IPR003824">
    <property type="entry name" value="UppP"/>
</dbReference>
<dbReference type="NCBIfam" id="NF001390">
    <property type="entry name" value="PRK00281.1-4"/>
    <property type="match status" value="1"/>
</dbReference>
<accession>A0A1R4EI31</accession>
<keyword evidence="8 15" id="KW-0378">Hydrolase</keyword>
<keyword evidence="15" id="KW-0573">Peptidoglycan synthesis</keyword>
<comment type="miscellaneous">
    <text evidence="15">Bacitracin is thought to be involved in the inhibition of peptidoglycan synthesis by sequestering undecaprenyl diphosphate, thereby reducing the pool of lipid carrier available.</text>
</comment>
<evidence type="ECO:0000313" key="17">
    <source>
        <dbReference type="Proteomes" id="UP000188169"/>
    </source>
</evidence>
<protein>
    <recommendedName>
        <fullName evidence="4 15">Undecaprenyl-diphosphatase</fullName>
        <ecNumber evidence="3 15">3.6.1.27</ecNumber>
    </recommendedName>
    <alternativeName>
        <fullName evidence="13 15">Bacitracin resistance protein</fullName>
    </alternativeName>
    <alternativeName>
        <fullName evidence="12 15">Undecaprenyl pyrophosphate phosphatase</fullName>
    </alternativeName>
</protein>
<dbReference type="OrthoDB" id="9808289at2"/>
<keyword evidence="15" id="KW-0133">Cell shape</keyword>
<gene>
    <name evidence="15 16" type="primary">uppP</name>
    <name evidence="16" type="ORF">A1019T_02165</name>
</gene>
<feature type="transmembrane region" description="Helical" evidence="15">
    <location>
        <begin position="6"/>
        <end position="32"/>
    </location>
</feature>
<feature type="transmembrane region" description="Helical" evidence="15">
    <location>
        <begin position="260"/>
        <end position="281"/>
    </location>
</feature>
<feature type="transmembrane region" description="Helical" evidence="15">
    <location>
        <begin position="92"/>
        <end position="111"/>
    </location>
</feature>
<comment type="catalytic activity">
    <reaction evidence="14 15">
        <text>di-trans,octa-cis-undecaprenyl diphosphate + H2O = di-trans,octa-cis-undecaprenyl phosphate + phosphate + H(+)</text>
        <dbReference type="Rhea" id="RHEA:28094"/>
        <dbReference type="ChEBI" id="CHEBI:15377"/>
        <dbReference type="ChEBI" id="CHEBI:15378"/>
        <dbReference type="ChEBI" id="CHEBI:43474"/>
        <dbReference type="ChEBI" id="CHEBI:58405"/>
        <dbReference type="ChEBI" id="CHEBI:60392"/>
        <dbReference type="EC" id="3.6.1.27"/>
    </reaction>
</comment>
<dbReference type="STRING" id="1945520.A1019T_02165"/>
<dbReference type="GO" id="GO:0005886">
    <property type="term" value="C:plasma membrane"/>
    <property type="evidence" value="ECO:0007669"/>
    <property type="project" value="UniProtKB-SubCell"/>
</dbReference>
<reference evidence="17" key="1">
    <citation type="submission" date="2017-02" db="EMBL/GenBank/DDBJ databases">
        <authorList>
            <person name="Mornico D."/>
        </authorList>
    </citation>
    <scope>NUCLEOTIDE SEQUENCE [LARGE SCALE GENOMIC DNA]</scope>
</reference>
<evidence type="ECO:0000256" key="8">
    <source>
        <dbReference type="ARBA" id="ARBA00022801"/>
    </source>
</evidence>
<dbReference type="GO" id="GO:0009252">
    <property type="term" value="P:peptidoglycan biosynthetic process"/>
    <property type="evidence" value="ECO:0007669"/>
    <property type="project" value="UniProtKB-KW"/>
</dbReference>
<evidence type="ECO:0000256" key="10">
    <source>
        <dbReference type="ARBA" id="ARBA00023136"/>
    </source>
</evidence>
<evidence type="ECO:0000256" key="15">
    <source>
        <dbReference type="HAMAP-Rule" id="MF_01006"/>
    </source>
</evidence>
<feature type="transmembrane region" description="Helical" evidence="15">
    <location>
        <begin position="226"/>
        <end position="248"/>
    </location>
</feature>
<keyword evidence="15" id="KW-0961">Cell wall biogenesis/degradation</keyword>
<feature type="transmembrane region" description="Helical" evidence="15">
    <location>
        <begin position="44"/>
        <end position="65"/>
    </location>
</feature>
<evidence type="ECO:0000256" key="4">
    <source>
        <dbReference type="ARBA" id="ARBA00021581"/>
    </source>
</evidence>
<comment type="similarity">
    <text evidence="2 15">Belongs to the UppP family.</text>
</comment>
<keyword evidence="9 15" id="KW-1133">Transmembrane helix</keyword>
<comment type="subcellular location">
    <subcellularLocation>
        <location evidence="1 15">Cell membrane</location>
        <topology evidence="1 15">Multi-pass membrane protein</topology>
    </subcellularLocation>
</comment>